<dbReference type="InParanoid" id="A0A1B6QJF5"/>
<gene>
    <name evidence="1" type="ORF">SORBI_3001G171800</name>
</gene>
<proteinExistence type="predicted"/>
<sequence length="152" mass="16850">MTDDVPNLQVVRPLSSKSNPSTFTSAAVAAHPSGRRRAIEFRSRMQGGGGIVELTRKAVASARTEWAAQVAAMCPRCRTITACSSARTDFQLEEAEEHWLGSEVYLHESQYSTVHSNHLLVPPTNMHPRCMVLHRQDISCSQNLQNSLLLCF</sequence>
<evidence type="ECO:0000313" key="1">
    <source>
        <dbReference type="EMBL" id="KXG38053.1"/>
    </source>
</evidence>
<dbReference type="AlphaFoldDB" id="A0A1B6QJF5"/>
<keyword evidence="2" id="KW-1185">Reference proteome</keyword>
<accession>A0A1B6QJF5</accession>
<evidence type="ECO:0000313" key="2">
    <source>
        <dbReference type="Proteomes" id="UP000000768"/>
    </source>
</evidence>
<reference evidence="1 2" key="1">
    <citation type="journal article" date="2009" name="Nature">
        <title>The Sorghum bicolor genome and the diversification of grasses.</title>
        <authorList>
            <person name="Paterson A.H."/>
            <person name="Bowers J.E."/>
            <person name="Bruggmann R."/>
            <person name="Dubchak I."/>
            <person name="Grimwood J."/>
            <person name="Gundlach H."/>
            <person name="Haberer G."/>
            <person name="Hellsten U."/>
            <person name="Mitros T."/>
            <person name="Poliakov A."/>
            <person name="Schmutz J."/>
            <person name="Spannagl M."/>
            <person name="Tang H."/>
            <person name="Wang X."/>
            <person name="Wicker T."/>
            <person name="Bharti A.K."/>
            <person name="Chapman J."/>
            <person name="Feltus F.A."/>
            <person name="Gowik U."/>
            <person name="Grigoriev I.V."/>
            <person name="Lyons E."/>
            <person name="Maher C.A."/>
            <person name="Martis M."/>
            <person name="Narechania A."/>
            <person name="Otillar R.P."/>
            <person name="Penning B.W."/>
            <person name="Salamov A.A."/>
            <person name="Wang Y."/>
            <person name="Zhang L."/>
            <person name="Carpita N.C."/>
            <person name="Freeling M."/>
            <person name="Gingle A.R."/>
            <person name="Hash C.T."/>
            <person name="Keller B."/>
            <person name="Klein P."/>
            <person name="Kresovich S."/>
            <person name="McCann M.C."/>
            <person name="Ming R."/>
            <person name="Peterson D.G."/>
            <person name="Mehboob-ur-Rahman"/>
            <person name="Ware D."/>
            <person name="Westhoff P."/>
            <person name="Mayer K.F."/>
            <person name="Messing J."/>
            <person name="Rokhsar D.S."/>
        </authorList>
    </citation>
    <scope>NUCLEOTIDE SEQUENCE [LARGE SCALE GENOMIC DNA]</scope>
    <source>
        <strain evidence="2">cv. BTx623</strain>
    </source>
</reference>
<name>A0A1B6QJF5_SORBI</name>
<reference evidence="2" key="2">
    <citation type="journal article" date="2018" name="Plant J.">
        <title>The Sorghum bicolor reference genome: improved assembly, gene annotations, a transcriptome atlas, and signatures of genome organization.</title>
        <authorList>
            <person name="McCormick R.F."/>
            <person name="Truong S.K."/>
            <person name="Sreedasyam A."/>
            <person name="Jenkins J."/>
            <person name="Shu S."/>
            <person name="Sims D."/>
            <person name="Kennedy M."/>
            <person name="Amirebrahimi M."/>
            <person name="Weers B.D."/>
            <person name="McKinley B."/>
            <person name="Mattison A."/>
            <person name="Morishige D.T."/>
            <person name="Grimwood J."/>
            <person name="Schmutz J."/>
            <person name="Mullet J.E."/>
        </authorList>
    </citation>
    <scope>NUCLEOTIDE SEQUENCE [LARGE SCALE GENOMIC DNA]</scope>
    <source>
        <strain evidence="2">cv. BTx623</strain>
    </source>
</reference>
<dbReference type="EMBL" id="CM000760">
    <property type="protein sequence ID" value="KXG38053.1"/>
    <property type="molecule type" value="Genomic_DNA"/>
</dbReference>
<dbReference type="Proteomes" id="UP000000768">
    <property type="component" value="Chromosome 1"/>
</dbReference>
<protein>
    <submittedName>
        <fullName evidence="1">Uncharacterized protein</fullName>
    </submittedName>
</protein>
<dbReference type="Gramene" id="KXG38053">
    <property type="protein sequence ID" value="KXG38053"/>
    <property type="gene ID" value="SORBI_3001G171800"/>
</dbReference>
<organism evidence="1 2">
    <name type="scientific">Sorghum bicolor</name>
    <name type="common">Sorghum</name>
    <name type="synonym">Sorghum vulgare</name>
    <dbReference type="NCBI Taxonomy" id="4558"/>
    <lineage>
        <taxon>Eukaryota</taxon>
        <taxon>Viridiplantae</taxon>
        <taxon>Streptophyta</taxon>
        <taxon>Embryophyta</taxon>
        <taxon>Tracheophyta</taxon>
        <taxon>Spermatophyta</taxon>
        <taxon>Magnoliopsida</taxon>
        <taxon>Liliopsida</taxon>
        <taxon>Poales</taxon>
        <taxon>Poaceae</taxon>
        <taxon>PACMAD clade</taxon>
        <taxon>Panicoideae</taxon>
        <taxon>Andropogonodae</taxon>
        <taxon>Andropogoneae</taxon>
        <taxon>Sorghinae</taxon>
        <taxon>Sorghum</taxon>
    </lineage>
</organism>